<organism evidence="1 2">
    <name type="scientific">Choristoneura fumiferana</name>
    <name type="common">Spruce budworm moth</name>
    <name type="synonym">Archips fumiferana</name>
    <dbReference type="NCBI Taxonomy" id="7141"/>
    <lineage>
        <taxon>Eukaryota</taxon>
        <taxon>Metazoa</taxon>
        <taxon>Ecdysozoa</taxon>
        <taxon>Arthropoda</taxon>
        <taxon>Hexapoda</taxon>
        <taxon>Insecta</taxon>
        <taxon>Pterygota</taxon>
        <taxon>Neoptera</taxon>
        <taxon>Endopterygota</taxon>
        <taxon>Lepidoptera</taxon>
        <taxon>Glossata</taxon>
        <taxon>Ditrysia</taxon>
        <taxon>Tortricoidea</taxon>
        <taxon>Tortricidae</taxon>
        <taxon>Tortricinae</taxon>
        <taxon>Choristoneura</taxon>
    </lineage>
</organism>
<comment type="caution">
    <text evidence="1">The sequence shown here is derived from an EMBL/GenBank/DDBJ whole genome shotgun (WGS) entry which is preliminary data.</text>
</comment>
<proteinExistence type="predicted"/>
<evidence type="ECO:0000313" key="2">
    <source>
        <dbReference type="Proteomes" id="UP001064048"/>
    </source>
</evidence>
<evidence type="ECO:0000313" key="1">
    <source>
        <dbReference type="EMBL" id="KAI8420190.1"/>
    </source>
</evidence>
<sequence>MADGATEDDPRVVHISIKLARISHLKKEYSTAQLGYDWCMQKLTDAQKKDPNEETKKLLAITEDWYGRLFLDCDKIEQGLKLLMSALDRMQTVDDVGKEHIMVQLNDIGTVCDQLGRTDESIEYFKQAIDIGKSLPEAEDLGIMYVNLGRAYLKKQLIEEARKTCGYGWKLAVQENNKEIKAEAEQCLKEVQIAQRVMADGATEDDPRVVHISIKLARISHLKKEYSTAQLGYDWCMQKLTDAQKKDPNEETKKLLAITEDWYGRLFLDCDKIEQGLKLLMSALDRMQTVDDVGKEHIMVQLNDIGTVCDQLGRTDESIEYFKQAIDIGKSLPEAEDLGIMYVNLGRAYLKKQLIEEARKTCGYGWKLAVQENNKEIKAEAEQCLKEVQSKS</sequence>
<dbReference type="EMBL" id="CM046114">
    <property type="protein sequence ID" value="KAI8420190.1"/>
    <property type="molecule type" value="Genomic_DNA"/>
</dbReference>
<accession>A0ACC0J7V5</accession>
<protein>
    <submittedName>
        <fullName evidence="1">Uncharacterized protein</fullName>
    </submittedName>
</protein>
<keyword evidence="2" id="KW-1185">Reference proteome</keyword>
<dbReference type="Proteomes" id="UP001064048">
    <property type="component" value="Chromosome 14"/>
</dbReference>
<reference evidence="1 2" key="1">
    <citation type="journal article" date="2022" name="Genome Biol. Evol.">
        <title>The Spruce Budworm Genome: Reconstructing the Evolutionary History of Antifreeze Proteins.</title>
        <authorList>
            <person name="Beliveau C."/>
            <person name="Gagne P."/>
            <person name="Picq S."/>
            <person name="Vernygora O."/>
            <person name="Keeling C.I."/>
            <person name="Pinkney K."/>
            <person name="Doucet D."/>
            <person name="Wen F."/>
            <person name="Johnston J.S."/>
            <person name="Maaroufi H."/>
            <person name="Boyle B."/>
            <person name="Laroche J."/>
            <person name="Dewar K."/>
            <person name="Juretic N."/>
            <person name="Blackburn G."/>
            <person name="Nisole A."/>
            <person name="Brunet B."/>
            <person name="Brandao M."/>
            <person name="Lumley L."/>
            <person name="Duan J."/>
            <person name="Quan G."/>
            <person name="Lucarotti C.J."/>
            <person name="Roe A.D."/>
            <person name="Sperling F.A.H."/>
            <person name="Levesque R.C."/>
            <person name="Cusson M."/>
        </authorList>
    </citation>
    <scope>NUCLEOTIDE SEQUENCE [LARGE SCALE GENOMIC DNA]</scope>
    <source>
        <strain evidence="1">Glfc:IPQL:Cfum</strain>
    </source>
</reference>
<name>A0ACC0J7V5_CHOFU</name>
<gene>
    <name evidence="1" type="ORF">MSG28_008742</name>
</gene>